<dbReference type="PROSITE" id="PS50297">
    <property type="entry name" value="ANK_REP_REGION"/>
    <property type="match status" value="3"/>
</dbReference>
<proteinExistence type="evidence at transcript level"/>
<evidence type="ECO:0000256" key="1">
    <source>
        <dbReference type="ARBA" id="ARBA00022737"/>
    </source>
</evidence>
<dbReference type="PANTHER" id="PTHR24171:SF9">
    <property type="entry name" value="ANKYRIN REPEAT DOMAIN-CONTAINING PROTEIN 39"/>
    <property type="match status" value="1"/>
</dbReference>
<dbReference type="InterPro" id="IPR036770">
    <property type="entry name" value="Ankyrin_rpt-contain_sf"/>
</dbReference>
<dbReference type="PRINTS" id="PR01415">
    <property type="entry name" value="ANKYRIN"/>
</dbReference>
<dbReference type="SMART" id="SM00248">
    <property type="entry name" value="ANK"/>
    <property type="match status" value="5"/>
</dbReference>
<keyword evidence="1" id="KW-0677">Repeat</keyword>
<dbReference type="Gene3D" id="1.25.40.20">
    <property type="entry name" value="Ankyrin repeat-containing domain"/>
    <property type="match status" value="2"/>
</dbReference>
<feature type="repeat" description="ANK" evidence="3">
    <location>
        <begin position="193"/>
        <end position="220"/>
    </location>
</feature>
<organism evidence="4">
    <name type="scientific">Riptortus pedestris</name>
    <name type="common">Bean bug</name>
    <dbReference type="NCBI Taxonomy" id="329032"/>
    <lineage>
        <taxon>Eukaryota</taxon>
        <taxon>Metazoa</taxon>
        <taxon>Ecdysozoa</taxon>
        <taxon>Arthropoda</taxon>
        <taxon>Hexapoda</taxon>
        <taxon>Insecta</taxon>
        <taxon>Pterygota</taxon>
        <taxon>Neoptera</taxon>
        <taxon>Paraneoptera</taxon>
        <taxon>Hemiptera</taxon>
        <taxon>Heteroptera</taxon>
        <taxon>Panheteroptera</taxon>
        <taxon>Pentatomomorpha</taxon>
        <taxon>Coreoidea</taxon>
        <taxon>Alydidae</taxon>
        <taxon>Riptortus</taxon>
    </lineage>
</organism>
<protein>
    <submittedName>
        <fullName evidence="4">Unkown protein</fullName>
    </submittedName>
</protein>
<evidence type="ECO:0000256" key="3">
    <source>
        <dbReference type="PROSITE-ProRule" id="PRU00023"/>
    </source>
</evidence>
<evidence type="ECO:0000256" key="2">
    <source>
        <dbReference type="ARBA" id="ARBA00023043"/>
    </source>
</evidence>
<dbReference type="SUPFAM" id="SSF48403">
    <property type="entry name" value="Ankyrin repeat"/>
    <property type="match status" value="1"/>
</dbReference>
<feature type="repeat" description="ANK" evidence="3">
    <location>
        <begin position="66"/>
        <end position="98"/>
    </location>
</feature>
<sequence>MCTFWVVECENDCAGVVQLLLDLKADVDALDKHGYTPLCVAATSGNTKVIDVLHRNGANINHVAYNDDTAIYLSARKGNKEIVRKLAALGARPTVKNFEDIAEWGSTQLLDILKSADVDFTIRDSDNISILHLAALTANTPVVAWLLNNSSLDIDTEDFIGSTALHYAISTGSLPLVRTLVKHGANVNAKDIFDATPLYFAFYWKRLNVAKYLLSKGAKI</sequence>
<feature type="repeat" description="ANK" evidence="3">
    <location>
        <begin position="160"/>
        <end position="192"/>
    </location>
</feature>
<accession>R4WPH5</accession>
<dbReference type="PANTHER" id="PTHR24171">
    <property type="entry name" value="ANKYRIN REPEAT DOMAIN-CONTAINING PROTEIN 39-RELATED"/>
    <property type="match status" value="1"/>
</dbReference>
<evidence type="ECO:0000313" key="4">
    <source>
        <dbReference type="EMBL" id="BAN20771.1"/>
    </source>
</evidence>
<reference evidence="4" key="1">
    <citation type="journal article" date="2013" name="PLoS ONE">
        <title>Gene expression in gut symbiotic organ of stinkbug affected by extracellular bacterial symbiont.</title>
        <authorList>
            <person name="Futahashi R."/>
            <person name="Tanaka K."/>
            <person name="Tanahashi M."/>
            <person name="Nikoh N."/>
            <person name="Kikuchi Y."/>
            <person name="Lee B.L."/>
            <person name="Fukatsu T."/>
        </authorList>
    </citation>
    <scope>NUCLEOTIDE SEQUENCE</scope>
    <source>
        <tissue evidence="4">Midgut</tissue>
    </source>
</reference>
<dbReference type="InterPro" id="IPR002110">
    <property type="entry name" value="Ankyrin_rpt"/>
</dbReference>
<keyword evidence="2 3" id="KW-0040">ANK repeat</keyword>
<name>R4WPH5_RIPPE</name>
<dbReference type="EMBL" id="AK417556">
    <property type="protein sequence ID" value="BAN20771.1"/>
    <property type="molecule type" value="mRNA"/>
</dbReference>
<feature type="repeat" description="ANK" evidence="3">
    <location>
        <begin position="33"/>
        <end position="65"/>
    </location>
</feature>
<dbReference type="Pfam" id="PF12796">
    <property type="entry name" value="Ank_2"/>
    <property type="match status" value="2"/>
</dbReference>
<dbReference type="AlphaFoldDB" id="R4WPH5"/>
<dbReference type="PROSITE" id="PS50088">
    <property type="entry name" value="ANK_REPEAT"/>
    <property type="match status" value="4"/>
</dbReference>